<protein>
    <submittedName>
        <fullName evidence="2">Pimeloyl-[acyl-carrier protein] methyl ester esterase</fullName>
    </submittedName>
</protein>
<dbReference type="EMBL" id="SGXC01000002">
    <property type="protein sequence ID" value="RZS81452.1"/>
    <property type="molecule type" value="Genomic_DNA"/>
</dbReference>
<dbReference type="OrthoDB" id="9798888at2"/>
<evidence type="ECO:0000313" key="3">
    <source>
        <dbReference type="Proteomes" id="UP000292445"/>
    </source>
</evidence>
<evidence type="ECO:0000259" key="1">
    <source>
        <dbReference type="Pfam" id="PF12697"/>
    </source>
</evidence>
<dbReference type="Proteomes" id="UP000292445">
    <property type="component" value="Unassembled WGS sequence"/>
</dbReference>
<accession>A0A4Q7NEB1</accession>
<keyword evidence="3" id="KW-1185">Reference proteome</keyword>
<evidence type="ECO:0000313" key="2">
    <source>
        <dbReference type="EMBL" id="RZS81452.1"/>
    </source>
</evidence>
<dbReference type="Pfam" id="PF12697">
    <property type="entry name" value="Abhydrolase_6"/>
    <property type="match status" value="1"/>
</dbReference>
<sequence length="222" mass="23069">MTGGARLPLVLLHGWGFDASTWAPMRAHLDGWEIHADDAGYFGRAVAARRPPAYVAVGHSLGAMRGLEEAGGGCRGLVLINGFARFSAAADFPQGVAPRVLDRMLARLAADPAAVVGEFRRRCGAEEPVDAGALDGDALAAGLRHLCEGDARAAWAGRRVPVRVLAGDADPVVAPALTAASFGGEVAWCAGGGHLLPLTHPEWCANQIRMFAREHAGAVDPA</sequence>
<gene>
    <name evidence="2" type="ORF">EV675_4075</name>
</gene>
<dbReference type="InterPro" id="IPR029058">
    <property type="entry name" value="AB_hydrolase_fold"/>
</dbReference>
<comment type="caution">
    <text evidence="2">The sequence shown here is derived from an EMBL/GenBank/DDBJ whole genome shotgun (WGS) entry which is preliminary data.</text>
</comment>
<dbReference type="Gene3D" id="3.40.50.1820">
    <property type="entry name" value="alpha/beta hydrolase"/>
    <property type="match status" value="1"/>
</dbReference>
<reference evidence="2 3" key="1">
    <citation type="submission" date="2019-02" db="EMBL/GenBank/DDBJ databases">
        <title>Genomic Encyclopedia of Type Strains, Phase IV (KMG-IV): sequencing the most valuable type-strain genomes for metagenomic binning, comparative biology and taxonomic classification.</title>
        <authorList>
            <person name="Goeker M."/>
        </authorList>
    </citation>
    <scope>NUCLEOTIDE SEQUENCE [LARGE SCALE GENOMIC DNA]</scope>
    <source>
        <strain evidence="2 3">K24</strain>
    </source>
</reference>
<feature type="domain" description="AB hydrolase-1" evidence="1">
    <location>
        <begin position="42"/>
        <end position="206"/>
    </location>
</feature>
<organism evidence="2 3">
    <name type="scientific">Pigmentiphaga kullae</name>
    <dbReference type="NCBI Taxonomy" id="151784"/>
    <lineage>
        <taxon>Bacteria</taxon>
        <taxon>Pseudomonadati</taxon>
        <taxon>Pseudomonadota</taxon>
        <taxon>Betaproteobacteria</taxon>
        <taxon>Burkholderiales</taxon>
        <taxon>Alcaligenaceae</taxon>
        <taxon>Pigmentiphaga</taxon>
    </lineage>
</organism>
<name>A0A4Q7NEB1_9BURK</name>
<dbReference type="SUPFAM" id="SSF53474">
    <property type="entry name" value="alpha/beta-Hydrolases"/>
    <property type="match status" value="1"/>
</dbReference>
<dbReference type="RefSeq" id="WP_130359269.1">
    <property type="nucleotide sequence ID" value="NZ_SGXC01000002.1"/>
</dbReference>
<dbReference type="InterPro" id="IPR000073">
    <property type="entry name" value="AB_hydrolase_1"/>
</dbReference>
<dbReference type="AlphaFoldDB" id="A0A4Q7NEB1"/>
<proteinExistence type="predicted"/>